<protein>
    <submittedName>
        <fullName evidence="3">Class A beta-lactamase-related serine hydrolase</fullName>
    </submittedName>
</protein>
<keyword evidence="1" id="KW-0732">Signal</keyword>
<dbReference type="PANTHER" id="PTHR43283">
    <property type="entry name" value="BETA-LACTAMASE-RELATED"/>
    <property type="match status" value="1"/>
</dbReference>
<accession>A0A399SDS4</accession>
<feature type="signal peptide" evidence="1">
    <location>
        <begin position="1"/>
        <end position="20"/>
    </location>
</feature>
<name>A0A399SDS4_9BACT</name>
<dbReference type="PANTHER" id="PTHR43283:SF18">
    <property type="match status" value="1"/>
</dbReference>
<dbReference type="OrthoDB" id="1357763at2"/>
<gene>
    <name evidence="3" type="ORF">D1627_07450</name>
</gene>
<evidence type="ECO:0000259" key="2">
    <source>
        <dbReference type="Pfam" id="PF00144"/>
    </source>
</evidence>
<evidence type="ECO:0000313" key="4">
    <source>
        <dbReference type="Proteomes" id="UP000266005"/>
    </source>
</evidence>
<dbReference type="SUPFAM" id="SSF56601">
    <property type="entry name" value="beta-lactamase/transpeptidase-like"/>
    <property type="match status" value="1"/>
</dbReference>
<dbReference type="EMBL" id="QWGE01000002">
    <property type="protein sequence ID" value="RIJ41840.1"/>
    <property type="molecule type" value="Genomic_DNA"/>
</dbReference>
<comment type="caution">
    <text evidence="3">The sequence shown here is derived from an EMBL/GenBank/DDBJ whole genome shotgun (WGS) entry which is preliminary data.</text>
</comment>
<organism evidence="3 4">
    <name type="scientific">Pontibacter oryzae</name>
    <dbReference type="NCBI Taxonomy" id="2304593"/>
    <lineage>
        <taxon>Bacteria</taxon>
        <taxon>Pseudomonadati</taxon>
        <taxon>Bacteroidota</taxon>
        <taxon>Cytophagia</taxon>
        <taxon>Cytophagales</taxon>
        <taxon>Hymenobacteraceae</taxon>
        <taxon>Pontibacter</taxon>
    </lineage>
</organism>
<dbReference type="InterPro" id="IPR012338">
    <property type="entry name" value="Beta-lactam/transpept-like"/>
</dbReference>
<evidence type="ECO:0000313" key="3">
    <source>
        <dbReference type="EMBL" id="RIJ41840.1"/>
    </source>
</evidence>
<feature type="domain" description="Beta-lactamase-related" evidence="2">
    <location>
        <begin position="36"/>
        <end position="363"/>
    </location>
</feature>
<dbReference type="InterPro" id="IPR050789">
    <property type="entry name" value="Diverse_Enzym_Activities"/>
</dbReference>
<dbReference type="GO" id="GO:0016787">
    <property type="term" value="F:hydrolase activity"/>
    <property type="evidence" value="ECO:0007669"/>
    <property type="project" value="UniProtKB-KW"/>
</dbReference>
<keyword evidence="3" id="KW-0378">Hydrolase</keyword>
<reference evidence="4" key="1">
    <citation type="submission" date="2018-08" db="EMBL/GenBank/DDBJ databases">
        <title>Mucilaginibacter sp. MYSH2.</title>
        <authorList>
            <person name="Seo T."/>
        </authorList>
    </citation>
    <scope>NUCLEOTIDE SEQUENCE [LARGE SCALE GENOMIC DNA]</scope>
    <source>
        <strain evidence="4">KIRAN</strain>
    </source>
</reference>
<dbReference type="InterPro" id="IPR001466">
    <property type="entry name" value="Beta-lactam-related"/>
</dbReference>
<dbReference type="AlphaFoldDB" id="A0A399SDS4"/>
<dbReference type="Proteomes" id="UP000266005">
    <property type="component" value="Unassembled WGS sequence"/>
</dbReference>
<dbReference type="Pfam" id="PF00144">
    <property type="entry name" value="Beta-lactamase"/>
    <property type="match status" value="1"/>
</dbReference>
<feature type="chain" id="PRO_5017245385" evidence="1">
    <location>
        <begin position="21"/>
        <end position="396"/>
    </location>
</feature>
<dbReference type="Gene3D" id="3.40.710.10">
    <property type="entry name" value="DD-peptidase/beta-lactamase superfamily"/>
    <property type="match status" value="1"/>
</dbReference>
<keyword evidence="4" id="KW-1185">Reference proteome</keyword>
<proteinExistence type="predicted"/>
<sequence>MVNFFTLCIFLSAFTLGASAQKIKRLNGTTIEAKMLDQKIDALVKAAQVQGLVVTVFNDNKSVYQRAFGYKNAVTKEPINGSTNFYGASLSKAVFAVLVMKLVEEGKIDLDKPLQSYLPKPIYTYKPQTKWHDDFSDLKEDSLYARITARMCLAHTSGFPNWRWFEPDKKLRVKLSPGSRYSYSGEGLVYLQVVLEKLLGKPMEQLMQEKVFGPAGMAQSSYTWQPRFEADHAVGHTSSGELYKKDKDNEARAASTLETTPDDYARFISAVLQHKIISQGTTSEMFRPQIRIRSARQFGPLSLKDTTAYDGITLSYGLGWGLIQTPHGTGAFKEGHSEGFQHYSIIFPEQGTGVVILSNSDNAESIFKALLEVSIGDTYTPWNWNGYTPYTQKSRP</sequence>
<evidence type="ECO:0000256" key="1">
    <source>
        <dbReference type="SAM" id="SignalP"/>
    </source>
</evidence>